<evidence type="ECO:0000313" key="2">
    <source>
        <dbReference type="EMBL" id="SFF41575.1"/>
    </source>
</evidence>
<evidence type="ECO:0000313" key="3">
    <source>
        <dbReference type="Proteomes" id="UP000199513"/>
    </source>
</evidence>
<dbReference type="Pfam" id="PF07332">
    <property type="entry name" value="Phage_holin_3_6"/>
    <property type="match status" value="1"/>
</dbReference>
<keyword evidence="1" id="KW-1133">Transmembrane helix</keyword>
<feature type="transmembrane region" description="Helical" evidence="1">
    <location>
        <begin position="62"/>
        <end position="84"/>
    </location>
</feature>
<evidence type="ECO:0000256" key="1">
    <source>
        <dbReference type="SAM" id="Phobius"/>
    </source>
</evidence>
<feature type="transmembrane region" description="Helical" evidence="1">
    <location>
        <begin position="34"/>
        <end position="56"/>
    </location>
</feature>
<proteinExistence type="predicted"/>
<accession>A0A1I2IGW9</accession>
<dbReference type="Proteomes" id="UP000199513">
    <property type="component" value="Unassembled WGS sequence"/>
</dbReference>
<dbReference type="AlphaFoldDB" id="A0A1I2IGW9"/>
<dbReference type="STRING" id="1003.SAMN04488541_103236"/>
<keyword evidence="3" id="KW-1185">Reference proteome</keyword>
<keyword evidence="1" id="KW-0472">Membrane</keyword>
<sequence length="110" mass="12813">MLDNIIKYIEVNLEIAKLEAKEVMVRLIAKMMKAVLMIILGSFTILFVSLAFAFYLDTLLGSAFYGFFIIGLFYLSLFFVFWLLRKRITNSIQKSIDVEIPIKLDFENKK</sequence>
<organism evidence="2 3">
    <name type="scientific">Thermoflexibacter ruber</name>
    <dbReference type="NCBI Taxonomy" id="1003"/>
    <lineage>
        <taxon>Bacteria</taxon>
        <taxon>Pseudomonadati</taxon>
        <taxon>Bacteroidota</taxon>
        <taxon>Cytophagia</taxon>
        <taxon>Cytophagales</taxon>
        <taxon>Thermoflexibacteraceae</taxon>
        <taxon>Thermoflexibacter</taxon>
    </lineage>
</organism>
<name>A0A1I2IGW9_9BACT</name>
<gene>
    <name evidence="2" type="ORF">SAMN04488541_103236</name>
</gene>
<dbReference type="RefSeq" id="WP_091548553.1">
    <property type="nucleotide sequence ID" value="NZ_FONY01000032.1"/>
</dbReference>
<dbReference type="InterPro" id="IPR009937">
    <property type="entry name" value="Phage_holin_3_6"/>
</dbReference>
<protein>
    <submittedName>
        <fullName evidence="2">Putative Holin-X, holin superfamily III</fullName>
    </submittedName>
</protein>
<reference evidence="2 3" key="1">
    <citation type="submission" date="2016-10" db="EMBL/GenBank/DDBJ databases">
        <authorList>
            <person name="de Groot N.N."/>
        </authorList>
    </citation>
    <scope>NUCLEOTIDE SEQUENCE [LARGE SCALE GENOMIC DNA]</scope>
    <source>
        <strain>GEY</strain>
        <strain evidence="3">DSM 9560</strain>
    </source>
</reference>
<keyword evidence="1" id="KW-0812">Transmembrane</keyword>
<dbReference type="OrthoDB" id="678770at2"/>
<dbReference type="EMBL" id="FONY01000032">
    <property type="protein sequence ID" value="SFF41575.1"/>
    <property type="molecule type" value="Genomic_DNA"/>
</dbReference>